<dbReference type="GO" id="GO:0042254">
    <property type="term" value="P:ribosome biogenesis"/>
    <property type="evidence" value="ECO:0007669"/>
    <property type="project" value="TreeGrafter"/>
</dbReference>
<proteinExistence type="predicted"/>
<dbReference type="Pfam" id="PF10441">
    <property type="entry name" value="Urb2"/>
    <property type="match status" value="1"/>
</dbReference>
<dbReference type="Proteomes" id="UP000593567">
    <property type="component" value="Unassembled WGS sequence"/>
</dbReference>
<dbReference type="OrthoDB" id="160374at2759"/>
<dbReference type="EMBL" id="VXIV02003337">
    <property type="protein sequence ID" value="KAF6018111.1"/>
    <property type="molecule type" value="Genomic_DNA"/>
</dbReference>
<reference evidence="2" key="1">
    <citation type="submission" date="2020-06" db="EMBL/GenBank/DDBJ databases">
        <title>Draft genome of Bugula neritina, a colonial animal packing powerful symbionts and potential medicines.</title>
        <authorList>
            <person name="Rayko M."/>
        </authorList>
    </citation>
    <scope>NUCLEOTIDE SEQUENCE [LARGE SCALE GENOMIC DNA]</scope>
    <source>
        <strain evidence="2">Kwan_BN1</strain>
    </source>
</reference>
<dbReference type="InterPro" id="IPR018849">
    <property type="entry name" value="Urb2/Npa2_C"/>
</dbReference>
<evidence type="ECO:0000259" key="1">
    <source>
        <dbReference type="Pfam" id="PF10441"/>
    </source>
</evidence>
<comment type="caution">
    <text evidence="2">The sequence shown here is derived from an EMBL/GenBank/DDBJ whole genome shotgun (WGS) entry which is preliminary data.</text>
</comment>
<sequence length="117" mass="13495">MFSVQGLDVDKEIHHVEKELICCCQQLQKVISLMSGYPQIFGKVSSFILSDVVHSLKSVTLLPNVKKYLYSALNGLFDLLDEFSSIMLKTNLKEAEREIFKAIYSQWEKYHKYTGKV</sequence>
<organism evidence="2 3">
    <name type="scientific">Bugula neritina</name>
    <name type="common">Brown bryozoan</name>
    <name type="synonym">Sertularia neritina</name>
    <dbReference type="NCBI Taxonomy" id="10212"/>
    <lineage>
        <taxon>Eukaryota</taxon>
        <taxon>Metazoa</taxon>
        <taxon>Spiralia</taxon>
        <taxon>Lophotrochozoa</taxon>
        <taxon>Bryozoa</taxon>
        <taxon>Gymnolaemata</taxon>
        <taxon>Cheilostomatida</taxon>
        <taxon>Flustrina</taxon>
        <taxon>Buguloidea</taxon>
        <taxon>Bugulidae</taxon>
        <taxon>Bugula</taxon>
    </lineage>
</organism>
<dbReference type="GO" id="GO:0005730">
    <property type="term" value="C:nucleolus"/>
    <property type="evidence" value="ECO:0007669"/>
    <property type="project" value="TreeGrafter"/>
</dbReference>
<dbReference type="PANTHER" id="PTHR15682:SF2">
    <property type="entry name" value="UNHEALTHY RIBOSOME BIOGENESIS PROTEIN 2 HOMOLOG"/>
    <property type="match status" value="1"/>
</dbReference>
<dbReference type="InterPro" id="IPR052609">
    <property type="entry name" value="Ribosome_Biogenesis_Reg"/>
</dbReference>
<evidence type="ECO:0000313" key="2">
    <source>
        <dbReference type="EMBL" id="KAF6018111.1"/>
    </source>
</evidence>
<evidence type="ECO:0000313" key="3">
    <source>
        <dbReference type="Proteomes" id="UP000593567"/>
    </source>
</evidence>
<dbReference type="PANTHER" id="PTHR15682">
    <property type="entry name" value="UNHEALTHY RIBOSOME BIOGENESIS PROTEIN 2 HOMOLOG"/>
    <property type="match status" value="1"/>
</dbReference>
<dbReference type="AlphaFoldDB" id="A0A7J7IXG7"/>
<name>A0A7J7IXG7_BUGNE</name>
<feature type="domain" description="Nucleolar 27S pre-rRNA processing Urb2/Npa2 C-terminal" evidence="1">
    <location>
        <begin position="32"/>
        <end position="116"/>
    </location>
</feature>
<accession>A0A7J7IXG7</accession>
<protein>
    <recommendedName>
        <fullName evidence="1">Nucleolar 27S pre-rRNA processing Urb2/Npa2 C-terminal domain-containing protein</fullName>
    </recommendedName>
</protein>
<keyword evidence="3" id="KW-1185">Reference proteome</keyword>
<gene>
    <name evidence="2" type="ORF">EB796_023579</name>
</gene>